<protein>
    <recommendedName>
        <fullName evidence="4">NAD-dependent succinate-semialdehyde dehydrogenase</fullName>
    </recommendedName>
</protein>
<reference evidence="2 3" key="1">
    <citation type="submission" date="2018-03" db="EMBL/GenBank/DDBJ databases">
        <title>Cereibacter changlensis.</title>
        <authorList>
            <person name="Meyer T.E."/>
            <person name="Miller S."/>
            <person name="Lodha T."/>
            <person name="Gandham S."/>
            <person name="Chintalapati S."/>
            <person name="Chintalapati V.R."/>
        </authorList>
    </citation>
    <scope>NUCLEOTIDE SEQUENCE [LARGE SCALE GENOMIC DNA]</scope>
    <source>
        <strain evidence="2 3">JA139</strain>
    </source>
</reference>
<evidence type="ECO:0000313" key="3">
    <source>
        <dbReference type="Proteomes" id="UP000241010"/>
    </source>
</evidence>
<accession>A0A2T4JH87</accession>
<dbReference type="GO" id="GO:0016491">
    <property type="term" value="F:oxidoreductase activity"/>
    <property type="evidence" value="ECO:0007669"/>
    <property type="project" value="UniProtKB-KW"/>
</dbReference>
<dbReference type="InterPro" id="IPR016162">
    <property type="entry name" value="Ald_DH_N"/>
</dbReference>
<dbReference type="SUPFAM" id="SSF53720">
    <property type="entry name" value="ALDH-like"/>
    <property type="match status" value="1"/>
</dbReference>
<dbReference type="EMBL" id="PZKG01000374">
    <property type="protein sequence ID" value="PTE17285.1"/>
    <property type="molecule type" value="Genomic_DNA"/>
</dbReference>
<dbReference type="AlphaFoldDB" id="A0A2T4JH87"/>
<dbReference type="InterPro" id="IPR016161">
    <property type="entry name" value="Ald_DH/histidinol_DH"/>
</dbReference>
<proteinExistence type="predicted"/>
<sequence>MTIDDLTRLDSTRIFVNGAWVAPSGGEALPVEDPSTGRIIGRIGRGGLADVDAAVEAAAA</sequence>
<dbReference type="Proteomes" id="UP000241010">
    <property type="component" value="Unassembled WGS sequence"/>
</dbReference>
<gene>
    <name evidence="2" type="ORF">C5F48_24120</name>
</gene>
<feature type="non-terminal residue" evidence="2">
    <location>
        <position position="60"/>
    </location>
</feature>
<evidence type="ECO:0000256" key="1">
    <source>
        <dbReference type="ARBA" id="ARBA00023002"/>
    </source>
</evidence>
<organism evidence="2 3">
    <name type="scientific">Cereibacter changlensis JA139</name>
    <dbReference type="NCBI Taxonomy" id="1188249"/>
    <lineage>
        <taxon>Bacteria</taxon>
        <taxon>Pseudomonadati</taxon>
        <taxon>Pseudomonadota</taxon>
        <taxon>Alphaproteobacteria</taxon>
        <taxon>Rhodobacterales</taxon>
        <taxon>Paracoccaceae</taxon>
        <taxon>Cereibacter</taxon>
    </lineage>
</organism>
<dbReference type="Gene3D" id="3.40.605.10">
    <property type="entry name" value="Aldehyde Dehydrogenase, Chain A, domain 1"/>
    <property type="match status" value="1"/>
</dbReference>
<keyword evidence="1" id="KW-0560">Oxidoreductase</keyword>
<name>A0A2T4JH87_9RHOB</name>
<evidence type="ECO:0000313" key="2">
    <source>
        <dbReference type="EMBL" id="PTE17285.1"/>
    </source>
</evidence>
<evidence type="ECO:0008006" key="4">
    <source>
        <dbReference type="Google" id="ProtNLM"/>
    </source>
</evidence>
<keyword evidence="3" id="KW-1185">Reference proteome</keyword>
<comment type="caution">
    <text evidence="2">The sequence shown here is derived from an EMBL/GenBank/DDBJ whole genome shotgun (WGS) entry which is preliminary data.</text>
</comment>